<dbReference type="PANTHER" id="PTHR30532:SF24">
    <property type="entry name" value="FERRIC ENTEROBACTIN-BINDING PERIPLASMIC PROTEIN FEPB"/>
    <property type="match status" value="1"/>
</dbReference>
<dbReference type="AlphaFoldDB" id="A0A177KGQ1"/>
<name>A0A177KGQ1_9MICO</name>
<dbReference type="GO" id="GO:0030288">
    <property type="term" value="C:outer membrane-bounded periplasmic space"/>
    <property type="evidence" value="ECO:0007669"/>
    <property type="project" value="TreeGrafter"/>
</dbReference>
<dbReference type="RefSeq" id="WP_064002274.1">
    <property type="nucleotide sequence ID" value="NZ_LSTV01000001.1"/>
</dbReference>
<dbReference type="Pfam" id="PF01497">
    <property type="entry name" value="Peripla_BP_2"/>
    <property type="match status" value="1"/>
</dbReference>
<evidence type="ECO:0000256" key="2">
    <source>
        <dbReference type="ARBA" id="ARBA00008814"/>
    </source>
</evidence>
<dbReference type="PROSITE" id="PS51257">
    <property type="entry name" value="PROKAR_LIPOPROTEIN"/>
    <property type="match status" value="1"/>
</dbReference>
<dbReference type="CDD" id="cd01146">
    <property type="entry name" value="FhuD"/>
    <property type="match status" value="1"/>
</dbReference>
<proteinExistence type="inferred from homology"/>
<evidence type="ECO:0000313" key="8">
    <source>
        <dbReference type="Proteomes" id="UP000076998"/>
    </source>
</evidence>
<dbReference type="InterPro" id="IPR051313">
    <property type="entry name" value="Bact_iron-sidero_bind"/>
</dbReference>
<dbReference type="GO" id="GO:1901678">
    <property type="term" value="P:iron coordination entity transport"/>
    <property type="evidence" value="ECO:0007669"/>
    <property type="project" value="UniProtKB-ARBA"/>
</dbReference>
<dbReference type="EMBL" id="LSTV01000001">
    <property type="protein sequence ID" value="OAH51771.1"/>
    <property type="molecule type" value="Genomic_DNA"/>
</dbReference>
<dbReference type="Gene3D" id="3.40.50.1980">
    <property type="entry name" value="Nitrogenase molybdenum iron protein domain"/>
    <property type="match status" value="2"/>
</dbReference>
<dbReference type="OrthoDB" id="1846031at2"/>
<evidence type="ECO:0000256" key="4">
    <source>
        <dbReference type="ARBA" id="ARBA00022729"/>
    </source>
</evidence>
<dbReference type="InterPro" id="IPR002491">
    <property type="entry name" value="ABC_transptr_periplasmic_BD"/>
</dbReference>
<dbReference type="PROSITE" id="PS50983">
    <property type="entry name" value="FE_B12_PBP"/>
    <property type="match status" value="1"/>
</dbReference>
<reference evidence="7 8" key="1">
    <citation type="submission" date="2016-02" db="EMBL/GenBank/DDBJ databases">
        <authorList>
            <person name="Wen L."/>
            <person name="He K."/>
            <person name="Yang H."/>
        </authorList>
    </citation>
    <scope>NUCLEOTIDE SEQUENCE [LARGE SCALE GENOMIC DNA]</scope>
    <source>
        <strain evidence="7 8">CD11_3</strain>
    </source>
</reference>
<dbReference type="Proteomes" id="UP000076998">
    <property type="component" value="Unassembled WGS sequence"/>
</dbReference>
<protein>
    <submittedName>
        <fullName evidence="7">ABC transporter substrate-binding protein</fullName>
    </submittedName>
</protein>
<feature type="domain" description="Fe/B12 periplasmic-binding" evidence="6">
    <location>
        <begin position="63"/>
        <end position="343"/>
    </location>
</feature>
<evidence type="ECO:0000313" key="7">
    <source>
        <dbReference type="EMBL" id="OAH51771.1"/>
    </source>
</evidence>
<dbReference type="SUPFAM" id="SSF53807">
    <property type="entry name" value="Helical backbone' metal receptor"/>
    <property type="match status" value="1"/>
</dbReference>
<sequence>MPRIRTAFALAAASALLLTGCATTAAAPAGTTSSDGATTAGGAFPVTITHAFGTTTIESKPERVATVSWANQEAALALGVVPVGMPAVTWGDDDGDGILPWVEDKLEEMGAETPVLFDEADGFDYEAIADTAPDVILAAYSGMTKEEYETLSKIAPVVAYPDVAWGTTWQELTVINGTALGLKDEAETLVDDLTTQLGDLTAGQPDIADKTVMFSSFDATNLAEIGFYSEQDPRQLFLQDLGMEPAATVAEQSKGTDQFWITNSTEEIERFNDLDVLVTYGDDTTLATMQADPLLSRIPAVADGSVVVLPLANAPLSAAANPSPLSIPNSLTADYVDLIGEAAAKVSD</sequence>
<comment type="subcellular location">
    <subcellularLocation>
        <location evidence="1">Cell envelope</location>
    </subcellularLocation>
</comment>
<keyword evidence="3" id="KW-0813">Transport</keyword>
<dbReference type="PANTHER" id="PTHR30532">
    <property type="entry name" value="IRON III DICITRATE-BINDING PERIPLASMIC PROTEIN"/>
    <property type="match status" value="1"/>
</dbReference>
<comment type="caution">
    <text evidence="7">The sequence shown here is derived from an EMBL/GenBank/DDBJ whole genome shotgun (WGS) entry which is preliminary data.</text>
</comment>
<evidence type="ECO:0000259" key="6">
    <source>
        <dbReference type="PROSITE" id="PS50983"/>
    </source>
</evidence>
<gene>
    <name evidence="7" type="ORF">AYL44_05950</name>
</gene>
<evidence type="ECO:0000256" key="3">
    <source>
        <dbReference type="ARBA" id="ARBA00022448"/>
    </source>
</evidence>
<keyword evidence="4 5" id="KW-0732">Signal</keyword>
<evidence type="ECO:0000256" key="5">
    <source>
        <dbReference type="SAM" id="SignalP"/>
    </source>
</evidence>
<feature type="chain" id="PRO_5038441590" evidence="5">
    <location>
        <begin position="26"/>
        <end position="348"/>
    </location>
</feature>
<accession>A0A177KGQ1</accession>
<comment type="similarity">
    <text evidence="2">Belongs to the bacterial solute-binding protein 8 family.</text>
</comment>
<evidence type="ECO:0000256" key="1">
    <source>
        <dbReference type="ARBA" id="ARBA00004196"/>
    </source>
</evidence>
<feature type="signal peptide" evidence="5">
    <location>
        <begin position="1"/>
        <end position="25"/>
    </location>
</feature>
<organism evidence="7 8">
    <name type="scientific">Microbacterium oleivorans</name>
    <dbReference type="NCBI Taxonomy" id="273677"/>
    <lineage>
        <taxon>Bacteria</taxon>
        <taxon>Bacillati</taxon>
        <taxon>Actinomycetota</taxon>
        <taxon>Actinomycetes</taxon>
        <taxon>Micrococcales</taxon>
        <taxon>Microbacteriaceae</taxon>
        <taxon>Microbacterium</taxon>
    </lineage>
</organism>